<dbReference type="Proteomes" id="UP001188597">
    <property type="component" value="Unassembled WGS sequence"/>
</dbReference>
<accession>A0AA89ACE2</accession>
<evidence type="ECO:0000256" key="5">
    <source>
        <dbReference type="RuleBase" id="RU362121"/>
    </source>
</evidence>
<keyword evidence="2 5" id="KW-0479">Metal-binding</keyword>
<dbReference type="Pfam" id="PF00173">
    <property type="entry name" value="Cyt-b5"/>
    <property type="match status" value="1"/>
</dbReference>
<dbReference type="PROSITE" id="PS50255">
    <property type="entry name" value="CYTOCHROME_B5_2"/>
    <property type="match status" value="1"/>
</dbReference>
<dbReference type="InterPro" id="IPR001199">
    <property type="entry name" value="Cyt_B5-like_heme/steroid-bd"/>
</dbReference>
<dbReference type="SMART" id="SM01117">
    <property type="entry name" value="Cyt-b5"/>
    <property type="match status" value="1"/>
</dbReference>
<dbReference type="PRINTS" id="PR00363">
    <property type="entry name" value="CYTOCHROMEB5"/>
</dbReference>
<keyword evidence="8" id="KW-1185">Reference proteome</keyword>
<dbReference type="InterPro" id="IPR050668">
    <property type="entry name" value="Cytochrome_b5"/>
</dbReference>
<dbReference type="GO" id="GO:0020037">
    <property type="term" value="F:heme binding"/>
    <property type="evidence" value="ECO:0007669"/>
    <property type="project" value="UniProtKB-UniRule"/>
</dbReference>
<dbReference type="InterPro" id="IPR036400">
    <property type="entry name" value="Cyt_B5-like_heme/steroid_sf"/>
</dbReference>
<evidence type="ECO:0000259" key="6">
    <source>
        <dbReference type="PROSITE" id="PS50255"/>
    </source>
</evidence>
<dbReference type="EMBL" id="JAVXUP010003860">
    <property type="protein sequence ID" value="KAK2998005.1"/>
    <property type="molecule type" value="Genomic_DNA"/>
</dbReference>
<gene>
    <name evidence="7" type="ORF">RJ639_025995</name>
</gene>
<dbReference type="GO" id="GO:0046872">
    <property type="term" value="F:metal ion binding"/>
    <property type="evidence" value="ECO:0007669"/>
    <property type="project" value="UniProtKB-UniRule"/>
</dbReference>
<protein>
    <recommendedName>
        <fullName evidence="6">Cytochrome b5 heme-binding domain-containing protein</fullName>
    </recommendedName>
</protein>
<feature type="domain" description="Cytochrome b5 heme-binding" evidence="6">
    <location>
        <begin position="5"/>
        <end position="95"/>
    </location>
</feature>
<proteinExistence type="inferred from homology"/>
<dbReference type="AlphaFoldDB" id="A0AA89ACE2"/>
<keyword evidence="1 5" id="KW-0349">Heme</keyword>
<comment type="caution">
    <text evidence="7">The sequence shown here is derived from an EMBL/GenBank/DDBJ whole genome shotgun (WGS) entry which is preliminary data.</text>
</comment>
<dbReference type="Gene3D" id="3.10.120.10">
    <property type="entry name" value="Cytochrome b5-like heme/steroid binding domain"/>
    <property type="match status" value="1"/>
</dbReference>
<name>A0AA89ACE2_9ASTE</name>
<reference evidence="7" key="1">
    <citation type="submission" date="2022-12" db="EMBL/GenBank/DDBJ databases">
        <title>Draft genome assemblies for two species of Escallonia (Escalloniales).</title>
        <authorList>
            <person name="Chanderbali A."/>
            <person name="Dervinis C."/>
            <person name="Anghel I."/>
            <person name="Soltis D."/>
            <person name="Soltis P."/>
            <person name="Zapata F."/>
        </authorList>
    </citation>
    <scope>NUCLEOTIDE SEQUENCE</scope>
    <source>
        <strain evidence="7">UCBG64.0493</strain>
        <tissue evidence="7">Leaf</tissue>
    </source>
</reference>
<evidence type="ECO:0000256" key="1">
    <source>
        <dbReference type="ARBA" id="ARBA00022617"/>
    </source>
</evidence>
<dbReference type="GO" id="GO:0016020">
    <property type="term" value="C:membrane"/>
    <property type="evidence" value="ECO:0007669"/>
    <property type="project" value="TreeGrafter"/>
</dbReference>
<comment type="similarity">
    <text evidence="4 5">Belongs to the cytochrome b5 family.</text>
</comment>
<dbReference type="PANTHER" id="PTHR19359:SF127">
    <property type="entry name" value="CYTOCHROME B5-LIKE HEME_STEROID-BINDING DOMAIN PROTEIN"/>
    <property type="match status" value="1"/>
</dbReference>
<evidence type="ECO:0000313" key="7">
    <source>
        <dbReference type="EMBL" id="KAK2998005.1"/>
    </source>
</evidence>
<evidence type="ECO:0000313" key="8">
    <source>
        <dbReference type="Proteomes" id="UP001188597"/>
    </source>
</evidence>
<dbReference type="PROSITE" id="PS00191">
    <property type="entry name" value="CYTOCHROME_B5_1"/>
    <property type="match status" value="1"/>
</dbReference>
<dbReference type="SUPFAM" id="SSF55856">
    <property type="entry name" value="Cytochrome b5-like heme/steroid binding domain"/>
    <property type="match status" value="1"/>
</dbReference>
<sequence>MGSDNKVLTLAEIFIHNNSKDCWVIINAKCWIQTEKHFNSSLQAYDVTNFLADHPGGDEILLAAAGKDASEEFEDAGHGSAARLMLDEFYAGEMDPSITVTRSKYVPPKQLRENEEKSPGLLAKLLPIPVPLAILGLGSAGLNLSSLLPST</sequence>
<dbReference type="PANTHER" id="PTHR19359">
    <property type="entry name" value="CYTOCHROME B5"/>
    <property type="match status" value="1"/>
</dbReference>
<evidence type="ECO:0000256" key="3">
    <source>
        <dbReference type="ARBA" id="ARBA00023004"/>
    </source>
</evidence>
<keyword evidence="3 5" id="KW-0408">Iron</keyword>
<evidence type="ECO:0000256" key="4">
    <source>
        <dbReference type="ARBA" id="ARBA00038168"/>
    </source>
</evidence>
<evidence type="ECO:0000256" key="2">
    <source>
        <dbReference type="ARBA" id="ARBA00022723"/>
    </source>
</evidence>
<organism evidence="7 8">
    <name type="scientific">Escallonia herrerae</name>
    <dbReference type="NCBI Taxonomy" id="1293975"/>
    <lineage>
        <taxon>Eukaryota</taxon>
        <taxon>Viridiplantae</taxon>
        <taxon>Streptophyta</taxon>
        <taxon>Embryophyta</taxon>
        <taxon>Tracheophyta</taxon>
        <taxon>Spermatophyta</taxon>
        <taxon>Magnoliopsida</taxon>
        <taxon>eudicotyledons</taxon>
        <taxon>Gunneridae</taxon>
        <taxon>Pentapetalae</taxon>
        <taxon>asterids</taxon>
        <taxon>campanulids</taxon>
        <taxon>Escalloniales</taxon>
        <taxon>Escalloniaceae</taxon>
        <taxon>Escallonia</taxon>
    </lineage>
</organism>
<dbReference type="InterPro" id="IPR018506">
    <property type="entry name" value="Cyt_B5_heme-BS"/>
</dbReference>